<dbReference type="Proteomes" id="UP000248168">
    <property type="component" value="Unassembled WGS sequence"/>
</dbReference>
<organism evidence="6 7">
    <name type="scientific">Nitrospira lenta</name>
    <dbReference type="NCBI Taxonomy" id="1436998"/>
    <lineage>
        <taxon>Bacteria</taxon>
        <taxon>Pseudomonadati</taxon>
        <taxon>Nitrospirota</taxon>
        <taxon>Nitrospiria</taxon>
        <taxon>Nitrospirales</taxon>
        <taxon>Nitrospiraceae</taxon>
        <taxon>Nitrospira</taxon>
    </lineage>
</organism>
<comment type="similarity">
    <text evidence="1">Belongs to the ABC transporter superfamily.</text>
</comment>
<dbReference type="InterPro" id="IPR015860">
    <property type="entry name" value="ABC_transpr_TagH-like"/>
</dbReference>
<dbReference type="InterPro" id="IPR003593">
    <property type="entry name" value="AAA+_ATPase"/>
</dbReference>
<dbReference type="InterPro" id="IPR050683">
    <property type="entry name" value="Bact_Polysacc_Export_ATP-bd"/>
</dbReference>
<dbReference type="GO" id="GO:0016887">
    <property type="term" value="F:ATP hydrolysis activity"/>
    <property type="evidence" value="ECO:0007669"/>
    <property type="project" value="InterPro"/>
</dbReference>
<dbReference type="InterPro" id="IPR003439">
    <property type="entry name" value="ABC_transporter-like_ATP-bd"/>
</dbReference>
<dbReference type="Gene3D" id="3.40.50.300">
    <property type="entry name" value="P-loop containing nucleotide triphosphate hydrolases"/>
    <property type="match status" value="1"/>
</dbReference>
<name>A0A330LA86_9BACT</name>
<reference evidence="7" key="1">
    <citation type="submission" date="2018-04" db="EMBL/GenBank/DDBJ databases">
        <authorList>
            <person name="Lucker S."/>
            <person name="Sakoula D."/>
        </authorList>
    </citation>
    <scope>NUCLEOTIDE SEQUENCE [LARGE SCALE GENOMIC DNA]</scope>
</reference>
<dbReference type="GO" id="GO:0140359">
    <property type="term" value="F:ABC-type transporter activity"/>
    <property type="evidence" value="ECO:0007669"/>
    <property type="project" value="InterPro"/>
</dbReference>
<dbReference type="InterPro" id="IPR027417">
    <property type="entry name" value="P-loop_NTPase"/>
</dbReference>
<dbReference type="InParanoid" id="A0A330LA86"/>
<dbReference type="GO" id="GO:0005524">
    <property type="term" value="F:ATP binding"/>
    <property type="evidence" value="ECO:0007669"/>
    <property type="project" value="UniProtKB-KW"/>
</dbReference>
<evidence type="ECO:0000313" key="6">
    <source>
        <dbReference type="EMBL" id="SPP66183.1"/>
    </source>
</evidence>
<keyword evidence="3" id="KW-0547">Nucleotide-binding</keyword>
<gene>
    <name evidence="6" type="primary">rfbB</name>
    <name evidence="6" type="ORF">NITLEN_50223</name>
</gene>
<dbReference type="PROSITE" id="PS50893">
    <property type="entry name" value="ABC_TRANSPORTER_2"/>
    <property type="match status" value="1"/>
</dbReference>
<keyword evidence="7" id="KW-1185">Reference proteome</keyword>
<dbReference type="EMBL" id="OUNR01000018">
    <property type="protein sequence ID" value="SPP66183.1"/>
    <property type="molecule type" value="Genomic_DNA"/>
</dbReference>
<evidence type="ECO:0000256" key="1">
    <source>
        <dbReference type="ARBA" id="ARBA00005417"/>
    </source>
</evidence>
<dbReference type="PANTHER" id="PTHR46743:SF2">
    <property type="entry name" value="TEICHOIC ACIDS EXPORT ATP-BINDING PROTEIN TAGH"/>
    <property type="match status" value="1"/>
</dbReference>
<dbReference type="EC" id="3.6.3.-" evidence="6"/>
<keyword evidence="2" id="KW-0813">Transport</keyword>
<dbReference type="SUPFAM" id="SSF52540">
    <property type="entry name" value="P-loop containing nucleoside triphosphate hydrolases"/>
    <property type="match status" value="1"/>
</dbReference>
<keyword evidence="4 6" id="KW-0067">ATP-binding</keyword>
<dbReference type="Pfam" id="PF00005">
    <property type="entry name" value="ABC_tran"/>
    <property type="match status" value="1"/>
</dbReference>
<evidence type="ECO:0000256" key="3">
    <source>
        <dbReference type="ARBA" id="ARBA00022741"/>
    </source>
</evidence>
<evidence type="ECO:0000256" key="4">
    <source>
        <dbReference type="ARBA" id="ARBA00022840"/>
    </source>
</evidence>
<evidence type="ECO:0000313" key="7">
    <source>
        <dbReference type="Proteomes" id="UP000248168"/>
    </source>
</evidence>
<protein>
    <submittedName>
        <fullName evidence="6">O-antigen export system, ATP-binding protein RfbB (Modular protein)</fullName>
        <ecNumber evidence="6">3.6.3.-</ecNumber>
    </submittedName>
</protein>
<dbReference type="PANTHER" id="PTHR46743">
    <property type="entry name" value="TEICHOIC ACIDS EXPORT ATP-BINDING PROTEIN TAGH"/>
    <property type="match status" value="1"/>
</dbReference>
<dbReference type="GO" id="GO:0016020">
    <property type="term" value="C:membrane"/>
    <property type="evidence" value="ECO:0007669"/>
    <property type="project" value="InterPro"/>
</dbReference>
<keyword evidence="6" id="KW-0378">Hydrolase</keyword>
<accession>A0A330LA86</accession>
<feature type="domain" description="ABC transporter" evidence="5">
    <location>
        <begin position="40"/>
        <end position="263"/>
    </location>
</feature>
<dbReference type="CDD" id="cd10147">
    <property type="entry name" value="Wzt_C-like"/>
    <property type="match status" value="1"/>
</dbReference>
<dbReference type="OrthoDB" id="9809450at2"/>
<dbReference type="RefSeq" id="WP_121990376.1">
    <property type="nucleotide sequence ID" value="NZ_OUNR01000018.1"/>
</dbReference>
<sequence length="432" mass="47447">MGNVAIRVEQLSKKYEIQIGKSRGESGLAERFTQGVQRMLRMKGAPTASSSRREEVWPIRDVSFEVEAGDVVGIIGRNGAGKSTLLKLLSRITEPTSGRAQMFGRVGTLLEVGTGFHPELTGRDNIYLSGIILGMKKAEIDRKFDEIVEFSGIDKYIDTPVKRYSSGMYVRLAFAVGAHLDPEILIVDEVLAVGDSQFQQKCMNKMHDIGEKGRTVIFVSHNMSAVARLCNKAIFLQGGRLVKQGPTHEIVGEYLYNSGALTGCREWLDPATAPQDDIVRMCAVRVRTEKGIVTDTVDIGEAVGVELEYEVLQPGHVLVPNFGFKSDEGESLFVSNDRDPTWLRRPRPAGRYSSTVWVPGHFFGEGTVIVGGGLVREAPFHEHCDYPEAVAFHVTESNEGITARGDYTGDIPGKIRPLLKWTTNCSSAGEAL</sequence>
<evidence type="ECO:0000256" key="2">
    <source>
        <dbReference type="ARBA" id="ARBA00022448"/>
    </source>
</evidence>
<proteinExistence type="inferred from homology"/>
<dbReference type="InterPro" id="IPR029439">
    <property type="entry name" value="Wzt_C"/>
</dbReference>
<evidence type="ECO:0000259" key="5">
    <source>
        <dbReference type="PROSITE" id="PS50893"/>
    </source>
</evidence>
<dbReference type="CDD" id="cd03220">
    <property type="entry name" value="ABC_KpsT_Wzt"/>
    <property type="match status" value="1"/>
</dbReference>
<dbReference type="AlphaFoldDB" id="A0A330LA86"/>
<dbReference type="SMART" id="SM00382">
    <property type="entry name" value="AAA"/>
    <property type="match status" value="1"/>
</dbReference>